<evidence type="ECO:0000313" key="1">
    <source>
        <dbReference type="EMBL" id="QZE60217.1"/>
    </source>
</evidence>
<evidence type="ECO:0000313" key="2">
    <source>
        <dbReference type="Proteomes" id="UP000827806"/>
    </source>
</evidence>
<accession>A0AAE7XPZ2</accession>
<sequence>MNEYHEQQKFCRIPNEFEIGHAIQFFIELAHQHYIICRFPQVPDEYDNADNVVRCKD</sequence>
<keyword evidence="2" id="KW-1185">Reference proteome</keyword>
<dbReference type="Proteomes" id="UP000827806">
    <property type="component" value="Segment"/>
</dbReference>
<reference evidence="1 2" key="1">
    <citation type="submission" date="2021-06" db="EMBL/GenBank/DDBJ databases">
        <title>Complete genome sequence of Erwinia phage pEa_SNUABM_35.</title>
        <authorList>
            <person name="Kim S.G."/>
            <person name="Park S.C."/>
        </authorList>
    </citation>
    <scope>NUCLEOTIDE SEQUENCE [LARGE SCALE GENOMIC DNA]</scope>
</reference>
<protein>
    <submittedName>
        <fullName evidence="1">Uncharacterized protein</fullName>
    </submittedName>
</protein>
<gene>
    <name evidence="1" type="ORF">pEaSNUABM35_00300</name>
</gene>
<organism evidence="1 2">
    <name type="scientific">Erwinia phage pEa_SNUABM_35</name>
    <dbReference type="NCBI Taxonomy" id="2869557"/>
    <lineage>
        <taxon>Viruses</taxon>
        <taxon>Duplodnaviria</taxon>
        <taxon>Heunggongvirae</taxon>
        <taxon>Uroviricota</taxon>
        <taxon>Caudoviricetes</taxon>
        <taxon>Alexandravirus</taxon>
        <taxon>Alexandravirus SNUABM35</taxon>
    </lineage>
</organism>
<name>A0AAE7XPZ2_9CAUD</name>
<dbReference type="EMBL" id="MZ443788">
    <property type="protein sequence ID" value="QZE60217.1"/>
    <property type="molecule type" value="Genomic_DNA"/>
</dbReference>
<proteinExistence type="predicted"/>